<protein>
    <submittedName>
        <fullName evidence="2">Glycosyl hydrolase</fullName>
    </submittedName>
</protein>
<evidence type="ECO:0000313" key="3">
    <source>
        <dbReference type="Proteomes" id="UP001055868"/>
    </source>
</evidence>
<dbReference type="Proteomes" id="UP001055868">
    <property type="component" value="Chromosome"/>
</dbReference>
<accession>A0ABY4N500</accession>
<dbReference type="RefSeq" id="WP_249477547.1">
    <property type="nucleotide sequence ID" value="NZ_CP097218.1"/>
</dbReference>
<gene>
    <name evidence="2" type="ORF">M4486_12510</name>
</gene>
<dbReference type="InterPro" id="IPR017853">
    <property type="entry name" value="GH"/>
</dbReference>
<evidence type="ECO:0000259" key="1">
    <source>
        <dbReference type="Pfam" id="PF11790"/>
    </source>
</evidence>
<keyword evidence="2" id="KW-0378">Hydrolase</keyword>
<dbReference type="EMBL" id="CP097218">
    <property type="protein sequence ID" value="UQN28460.1"/>
    <property type="molecule type" value="Genomic_DNA"/>
</dbReference>
<dbReference type="SUPFAM" id="SSF51445">
    <property type="entry name" value="(Trans)glycosidases"/>
    <property type="match status" value="1"/>
</dbReference>
<reference evidence="2" key="1">
    <citation type="submission" date="2022-05" db="EMBL/GenBank/DDBJ databases">
        <title>Genomic analysis of Brachybacterium sp. CBA3104.</title>
        <authorList>
            <person name="Roh S.W."/>
            <person name="Kim Y.B."/>
            <person name="Kim Y."/>
        </authorList>
    </citation>
    <scope>NUCLEOTIDE SEQUENCE</scope>
    <source>
        <strain evidence="2">CBA3104</strain>
    </source>
</reference>
<name>A0ABY4N500_9MICO</name>
<dbReference type="InterPro" id="IPR024655">
    <property type="entry name" value="Asl1_glyco_hydro_catalytic"/>
</dbReference>
<feature type="domain" description="Asl1-like glycosyl hydrolase catalytic" evidence="1">
    <location>
        <begin position="120"/>
        <end position="296"/>
    </location>
</feature>
<dbReference type="GO" id="GO:0016787">
    <property type="term" value="F:hydrolase activity"/>
    <property type="evidence" value="ECO:0007669"/>
    <property type="project" value="UniProtKB-KW"/>
</dbReference>
<organism evidence="2 3">
    <name type="scientific">Brachybacterium kimchii</name>
    <dbReference type="NCBI Taxonomy" id="2942909"/>
    <lineage>
        <taxon>Bacteria</taxon>
        <taxon>Bacillati</taxon>
        <taxon>Actinomycetota</taxon>
        <taxon>Actinomycetes</taxon>
        <taxon>Micrococcales</taxon>
        <taxon>Dermabacteraceae</taxon>
        <taxon>Brachybacterium</taxon>
    </lineage>
</organism>
<proteinExistence type="predicted"/>
<evidence type="ECO:0000313" key="2">
    <source>
        <dbReference type="EMBL" id="UQN28460.1"/>
    </source>
</evidence>
<dbReference type="Pfam" id="PF11790">
    <property type="entry name" value="Glyco_hydro_cc"/>
    <property type="match status" value="1"/>
</dbReference>
<dbReference type="Gene3D" id="3.20.20.80">
    <property type="entry name" value="Glycosidases"/>
    <property type="match status" value="1"/>
</dbReference>
<sequence length="338" mass="37291">MIAASAIPGVRPGPPSQPACGGSLRFGFTGAEVHDASALDDALAQLEEMAALGARVVRCGIGDTQVLRSWGTSAQSASLAPDRVSAIHRVFARARELGMDVWMMLIVSYPDESASAADWKRKTEQWWQLVAEEFADEVAVVQIFNEADGSHYRFHTEIADSDRDSYYGELAELLAAASKTFHAMSPHVQVTTNLSGWPSGDRVQARWERALDVIASSLDLVTVDIYFDHAVDDTEMPRFPARIAALRRRYGKPVAIGEIGDPTQGSARKERAQQQYYEQYVRLLRGLDLSYAVFYQYRDRAATTDAEATFGITRADGTAKPAHRWLENHPLPWSCGPA</sequence>
<keyword evidence="3" id="KW-1185">Reference proteome</keyword>